<dbReference type="PROSITE" id="PS01031">
    <property type="entry name" value="SHSP"/>
    <property type="match status" value="1"/>
</dbReference>
<dbReference type="InterPro" id="IPR002068">
    <property type="entry name" value="A-crystallin/Hsp20_dom"/>
</dbReference>
<feature type="compositionally biased region" description="Polar residues" evidence="4">
    <location>
        <begin position="46"/>
        <end position="63"/>
    </location>
</feature>
<evidence type="ECO:0000256" key="3">
    <source>
        <dbReference type="RuleBase" id="RU003616"/>
    </source>
</evidence>
<dbReference type="EMBL" id="AMZH03007304">
    <property type="protein sequence ID" value="RRT61659.1"/>
    <property type="molecule type" value="Genomic_DNA"/>
</dbReference>
<dbReference type="Proteomes" id="UP000287651">
    <property type="component" value="Unassembled WGS sequence"/>
</dbReference>
<dbReference type="SUPFAM" id="SSF49764">
    <property type="entry name" value="HSP20-like chaperones"/>
    <property type="match status" value="1"/>
</dbReference>
<dbReference type="FunFam" id="2.60.40.790:FF:000059">
    <property type="entry name" value="26.5 kDa heat shock protein, mitochondrial"/>
    <property type="match status" value="1"/>
</dbReference>
<organism evidence="6 7">
    <name type="scientific">Ensete ventricosum</name>
    <name type="common">Abyssinian banana</name>
    <name type="synonym">Musa ensete</name>
    <dbReference type="NCBI Taxonomy" id="4639"/>
    <lineage>
        <taxon>Eukaryota</taxon>
        <taxon>Viridiplantae</taxon>
        <taxon>Streptophyta</taxon>
        <taxon>Embryophyta</taxon>
        <taxon>Tracheophyta</taxon>
        <taxon>Spermatophyta</taxon>
        <taxon>Magnoliopsida</taxon>
        <taxon>Liliopsida</taxon>
        <taxon>Zingiberales</taxon>
        <taxon>Musaceae</taxon>
        <taxon>Ensete</taxon>
    </lineage>
</organism>
<dbReference type="InterPro" id="IPR044587">
    <property type="entry name" value="HSP21-like"/>
</dbReference>
<feature type="region of interest" description="Disordered" evidence="4">
    <location>
        <begin position="21"/>
        <end position="83"/>
    </location>
</feature>
<evidence type="ECO:0000313" key="7">
    <source>
        <dbReference type="Proteomes" id="UP000287651"/>
    </source>
</evidence>
<evidence type="ECO:0000256" key="4">
    <source>
        <dbReference type="SAM" id="MobiDB-lite"/>
    </source>
</evidence>
<dbReference type="Pfam" id="PF00011">
    <property type="entry name" value="HSP20"/>
    <property type="match status" value="1"/>
</dbReference>
<dbReference type="PANTHER" id="PTHR46733">
    <property type="entry name" value="26.5 KDA HEAT SHOCK PROTEIN, MITOCHONDRIAL"/>
    <property type="match status" value="1"/>
</dbReference>
<reference evidence="6 7" key="1">
    <citation type="journal article" date="2014" name="Agronomy (Basel)">
        <title>A Draft Genome Sequence for Ensete ventricosum, the Drought-Tolerant Tree Against Hunger.</title>
        <authorList>
            <person name="Harrison J."/>
            <person name="Moore K.A."/>
            <person name="Paszkiewicz K."/>
            <person name="Jones T."/>
            <person name="Grant M."/>
            <person name="Ambacheew D."/>
            <person name="Muzemil S."/>
            <person name="Studholme D.J."/>
        </authorList>
    </citation>
    <scope>NUCLEOTIDE SEQUENCE [LARGE SCALE GENOMIC DNA]</scope>
</reference>
<sequence length="254" mass="28030">MAAASTLPGLVVRPSPLLSGQALRRKQRQPSTVAFPSPSCHRRLSVSASAAPQSKEASSSIDVQVQKDAKAGNGAAIEQRRRRSAFDVSPFGDNITLSVSVSVICFWNTEGLVDAMSPMRTMKMMLDTMDRLFEDAMSFPGSSMGEMRPPWEIKEDDNEITMRFDVPGLSKEEVKVSVEDDVLVIKGEHKEQEAPAAGEESKWRGWSSSSYDSRFLLPDNCDKEKVKAELKNGVLLVVIPKTKTDRKVIDVEIQ</sequence>
<comment type="similarity">
    <text evidence="2 3">Belongs to the small heat shock protein (HSP20) family.</text>
</comment>
<comment type="caution">
    <text evidence="6">The sequence shown here is derived from an EMBL/GenBank/DDBJ whole genome shotgun (WGS) entry which is preliminary data.</text>
</comment>
<proteinExistence type="inferred from homology"/>
<dbReference type="AlphaFoldDB" id="A0A426ZCH3"/>
<evidence type="ECO:0000256" key="2">
    <source>
        <dbReference type="PROSITE-ProRule" id="PRU00285"/>
    </source>
</evidence>
<evidence type="ECO:0000256" key="1">
    <source>
        <dbReference type="ARBA" id="ARBA00023016"/>
    </source>
</evidence>
<keyword evidence="1" id="KW-0346">Stress response</keyword>
<accession>A0A426ZCH3</accession>
<gene>
    <name evidence="6" type="ORF">B296_00036737</name>
</gene>
<protein>
    <recommendedName>
        <fullName evidence="5">SHSP domain-containing protein</fullName>
    </recommendedName>
</protein>
<dbReference type="PANTHER" id="PTHR46733:SF4">
    <property type="entry name" value="HEAT SHOCK PROTEIN 21, CHLOROPLASTIC"/>
    <property type="match status" value="1"/>
</dbReference>
<feature type="domain" description="SHSP" evidence="5">
    <location>
        <begin position="142"/>
        <end position="254"/>
    </location>
</feature>
<dbReference type="GO" id="GO:0009408">
    <property type="term" value="P:response to heat"/>
    <property type="evidence" value="ECO:0007669"/>
    <property type="project" value="InterPro"/>
</dbReference>
<dbReference type="Gene3D" id="2.60.40.790">
    <property type="match status" value="1"/>
</dbReference>
<evidence type="ECO:0000313" key="6">
    <source>
        <dbReference type="EMBL" id="RRT61659.1"/>
    </source>
</evidence>
<name>A0A426ZCH3_ENSVE</name>
<dbReference type="InterPro" id="IPR008978">
    <property type="entry name" value="HSP20-like_chaperone"/>
</dbReference>
<evidence type="ECO:0000259" key="5">
    <source>
        <dbReference type="PROSITE" id="PS01031"/>
    </source>
</evidence>
<dbReference type="CDD" id="cd06464">
    <property type="entry name" value="ACD_sHsps-like"/>
    <property type="match status" value="1"/>
</dbReference>